<dbReference type="PANTHER" id="PTHR31942">
    <property type="entry name" value="MLO-LIKE PROTEIN 1"/>
    <property type="match status" value="1"/>
</dbReference>
<dbReference type="OrthoDB" id="1388414at2759"/>
<evidence type="ECO:0000256" key="8">
    <source>
        <dbReference type="RuleBase" id="RU280816"/>
    </source>
</evidence>
<keyword evidence="4 8" id="KW-0611">Plant defense</keyword>
<comment type="similarity">
    <text evidence="2 8">Belongs to the MLO family.</text>
</comment>
<reference evidence="11 12" key="1">
    <citation type="journal article" date="2020" name="IScience">
        <title>Genome Sequencing of the Endangered Kingdonia uniflora (Circaeasteraceae, Ranunculales) Reveals Potential Mechanisms of Evolutionary Specialization.</title>
        <authorList>
            <person name="Sun Y."/>
            <person name="Deng T."/>
            <person name="Zhang A."/>
            <person name="Moore M.J."/>
            <person name="Landis J.B."/>
            <person name="Lin N."/>
            <person name="Zhang H."/>
            <person name="Zhang X."/>
            <person name="Huang J."/>
            <person name="Zhang X."/>
            <person name="Sun H."/>
            <person name="Wang H."/>
        </authorList>
    </citation>
    <scope>NUCLEOTIDE SEQUENCE [LARGE SCALE GENOMIC DNA]</scope>
    <source>
        <strain evidence="11">TB1705</strain>
        <tissue evidence="11">Leaf</tissue>
    </source>
</reference>
<dbReference type="GO" id="GO:0006952">
    <property type="term" value="P:defense response"/>
    <property type="evidence" value="ECO:0007669"/>
    <property type="project" value="UniProtKB-KW"/>
</dbReference>
<dbReference type="Pfam" id="PF03094">
    <property type="entry name" value="Mlo"/>
    <property type="match status" value="1"/>
</dbReference>
<evidence type="ECO:0000256" key="10">
    <source>
        <dbReference type="SAM" id="Phobius"/>
    </source>
</evidence>
<feature type="region of interest" description="Disordered" evidence="9">
    <location>
        <begin position="465"/>
        <end position="502"/>
    </location>
</feature>
<evidence type="ECO:0000256" key="6">
    <source>
        <dbReference type="ARBA" id="ARBA00023136"/>
    </source>
</evidence>
<dbReference type="AlphaFoldDB" id="A0A7J7KWA4"/>
<evidence type="ECO:0000256" key="2">
    <source>
        <dbReference type="ARBA" id="ARBA00006574"/>
    </source>
</evidence>
<keyword evidence="12" id="KW-1185">Reference proteome</keyword>
<dbReference type="PANTHER" id="PTHR31942:SF89">
    <property type="entry name" value="MLO-LIKE PROTEIN 3"/>
    <property type="match status" value="1"/>
</dbReference>
<feature type="transmembrane region" description="Helical" evidence="10">
    <location>
        <begin position="278"/>
        <end position="299"/>
    </location>
</feature>
<comment type="caution">
    <text evidence="11">The sequence shown here is derived from an EMBL/GenBank/DDBJ whole genome shotgun (WGS) entry which is preliminary data.</text>
</comment>
<feature type="transmembrane region" description="Helical" evidence="10">
    <location>
        <begin position="158"/>
        <end position="179"/>
    </location>
</feature>
<feature type="transmembrane region" description="Helical" evidence="10">
    <location>
        <begin position="366"/>
        <end position="393"/>
    </location>
</feature>
<keyword evidence="7 8" id="KW-0568">Pathogenesis-related protein</keyword>
<dbReference type="GO" id="GO:0005516">
    <property type="term" value="F:calmodulin binding"/>
    <property type="evidence" value="ECO:0007669"/>
    <property type="project" value="UniProtKB-KW"/>
</dbReference>
<organism evidence="11 12">
    <name type="scientific">Kingdonia uniflora</name>
    <dbReference type="NCBI Taxonomy" id="39325"/>
    <lineage>
        <taxon>Eukaryota</taxon>
        <taxon>Viridiplantae</taxon>
        <taxon>Streptophyta</taxon>
        <taxon>Embryophyta</taxon>
        <taxon>Tracheophyta</taxon>
        <taxon>Spermatophyta</taxon>
        <taxon>Magnoliopsida</taxon>
        <taxon>Ranunculales</taxon>
        <taxon>Circaeasteraceae</taxon>
        <taxon>Kingdonia</taxon>
    </lineage>
</organism>
<feature type="transmembrane region" description="Helical" evidence="10">
    <location>
        <begin position="20"/>
        <end position="42"/>
    </location>
</feature>
<keyword evidence="3 8" id="KW-0812">Transmembrane</keyword>
<comment type="function">
    <text evidence="8">May be involved in modulation of pathogen defense and leaf cell death.</text>
</comment>
<gene>
    <name evidence="8" type="primary">MLO</name>
    <name evidence="11" type="ORF">GIB67_002060</name>
</gene>
<keyword evidence="8" id="KW-0112">Calmodulin-binding</keyword>
<keyword evidence="6 8" id="KW-0472">Membrane</keyword>
<dbReference type="InterPro" id="IPR004326">
    <property type="entry name" value="Mlo"/>
</dbReference>
<evidence type="ECO:0000256" key="1">
    <source>
        <dbReference type="ARBA" id="ARBA00004141"/>
    </source>
</evidence>
<comment type="domain">
    <text evidence="8">The C-terminus contains a calmodulin-binding domain, which binds calmodulin in a calcium-dependent fashion.</text>
</comment>
<comment type="subcellular location">
    <subcellularLocation>
        <location evidence="1 8">Membrane</location>
        <topology evidence="1 8">Multi-pass membrane protein</topology>
    </subcellularLocation>
</comment>
<evidence type="ECO:0000256" key="9">
    <source>
        <dbReference type="SAM" id="MobiDB-lite"/>
    </source>
</evidence>
<evidence type="ECO:0000313" key="12">
    <source>
        <dbReference type="Proteomes" id="UP000541444"/>
    </source>
</evidence>
<accession>A0A7J7KWA4</accession>
<name>A0A7J7KWA4_9MAGN</name>
<feature type="transmembrane region" description="Helical" evidence="10">
    <location>
        <begin position="413"/>
        <end position="439"/>
    </location>
</feature>
<protein>
    <recommendedName>
        <fullName evidence="8">MLO-like protein</fullName>
    </recommendedName>
</protein>
<sequence>MAGGATTTNLSLRSLDETPTWAFAAVCFVLVAISIVLEHRINLLTTWLKRRGKNGLMEAVQKLKSELMVMGFMSLLLAATQRPISKICISTKVADKMLPCHKLHETVKFGKFEGVLWRPERQLAEDVNDGDNGEVYDTDHCSSKGMVSIMSQEGIHQLHIFIFVMAMVHVIYSALTMALGRAKMKGWKSWEKETQSTEYQVANDPNRFRIMKQTTFARRHTSSLSSLLLWIKCFFRQFFRSVAKIDYFTLRHGFIATHLNINTFNFQKYIQRSLEDDFKVVIGISPPLWFMVVIFLLINVHGFHLYLWISFVPLVIVLALGTKLEIVLARMAIKLEEQNTVIKGALVVQPNDGLFWFGHPKFVLHFLHVTLFLCAFELAFFVWTAVCLFAFLLPVSSFIEFGLHSCYHENTMIIVTRLVLSVAVQFLCSYITLPLYALVTQMGSQYKRAVLEAQTVNALRQWHTDVKQTRKRQQKKDKQEESQPDPGTSSHNYIEQENRNEI</sequence>
<keyword evidence="5 8" id="KW-1133">Transmembrane helix</keyword>
<dbReference type="Proteomes" id="UP000541444">
    <property type="component" value="Unassembled WGS sequence"/>
</dbReference>
<feature type="transmembrane region" description="Helical" evidence="10">
    <location>
        <begin position="63"/>
        <end position="80"/>
    </location>
</feature>
<proteinExistence type="inferred from homology"/>
<evidence type="ECO:0000256" key="4">
    <source>
        <dbReference type="ARBA" id="ARBA00022821"/>
    </source>
</evidence>
<evidence type="ECO:0000256" key="7">
    <source>
        <dbReference type="ARBA" id="ARBA00023265"/>
    </source>
</evidence>
<evidence type="ECO:0000313" key="11">
    <source>
        <dbReference type="EMBL" id="KAF6134659.1"/>
    </source>
</evidence>
<feature type="transmembrane region" description="Helical" evidence="10">
    <location>
        <begin position="305"/>
        <end position="324"/>
    </location>
</feature>
<evidence type="ECO:0000256" key="5">
    <source>
        <dbReference type="ARBA" id="ARBA00022989"/>
    </source>
</evidence>
<dbReference type="GO" id="GO:0016020">
    <property type="term" value="C:membrane"/>
    <property type="evidence" value="ECO:0007669"/>
    <property type="project" value="UniProtKB-SubCell"/>
</dbReference>
<evidence type="ECO:0000256" key="3">
    <source>
        <dbReference type="ARBA" id="ARBA00022692"/>
    </source>
</evidence>
<dbReference type="EMBL" id="JACGCM010002827">
    <property type="protein sequence ID" value="KAF6134659.1"/>
    <property type="molecule type" value="Genomic_DNA"/>
</dbReference>